<dbReference type="RefSeq" id="WP_395438350.1">
    <property type="nucleotide sequence ID" value="NZ_JBAWKC010000003.1"/>
</dbReference>
<evidence type="ECO:0000313" key="2">
    <source>
        <dbReference type="EMBL" id="MFH6769109.1"/>
    </source>
</evidence>
<organism evidence="2 3">
    <name type="scientific">Gaetbulibacter aquiaggeris</name>
    <dbReference type="NCBI Taxonomy" id="1735373"/>
    <lineage>
        <taxon>Bacteria</taxon>
        <taxon>Pseudomonadati</taxon>
        <taxon>Bacteroidota</taxon>
        <taxon>Flavobacteriia</taxon>
        <taxon>Flavobacteriales</taxon>
        <taxon>Flavobacteriaceae</taxon>
        <taxon>Gaetbulibacter</taxon>
    </lineage>
</organism>
<dbReference type="Proteomes" id="UP001610104">
    <property type="component" value="Unassembled WGS sequence"/>
</dbReference>
<gene>
    <name evidence="2" type="ORF">V8G56_10215</name>
</gene>
<keyword evidence="3" id="KW-1185">Reference proteome</keyword>
<name>A0ABW7MR46_9FLAO</name>
<feature type="coiled-coil region" evidence="1">
    <location>
        <begin position="16"/>
        <end position="43"/>
    </location>
</feature>
<evidence type="ECO:0000256" key="1">
    <source>
        <dbReference type="SAM" id="Coils"/>
    </source>
</evidence>
<evidence type="ECO:0000313" key="3">
    <source>
        <dbReference type="Proteomes" id="UP001610104"/>
    </source>
</evidence>
<keyword evidence="1" id="KW-0175">Coiled coil</keyword>
<dbReference type="EMBL" id="JBAWKC010000003">
    <property type="protein sequence ID" value="MFH6769109.1"/>
    <property type="molecule type" value="Genomic_DNA"/>
</dbReference>
<reference evidence="2 3" key="1">
    <citation type="submission" date="2024-02" db="EMBL/GenBank/DDBJ databases">
        <title>A Gaetbulibacter species isolated from tidal flats and genomic insights of their niches.</title>
        <authorList>
            <person name="Ye Y."/>
        </authorList>
    </citation>
    <scope>NUCLEOTIDE SEQUENCE [LARGE SCALE GENOMIC DNA]</scope>
    <source>
        <strain evidence="2 3">KEM-8</strain>
    </source>
</reference>
<comment type="caution">
    <text evidence="2">The sequence shown here is derived from an EMBL/GenBank/DDBJ whole genome shotgun (WGS) entry which is preliminary data.</text>
</comment>
<sequence>MESQQIYKDYNNTKSLEEWLNNLKKQEMVLKELERELQFYTTLLYKPIFKSRVMNLYETLARFKYDLGHLDENRLKLMGKISTQLNQISSKIENKEVTFDNILKNNVNELETAISKFHEGLSNLKSGLFEYIQSTILD</sequence>
<accession>A0ABW7MR46</accession>
<proteinExistence type="predicted"/>
<protein>
    <submittedName>
        <fullName evidence="2">Uncharacterized protein</fullName>
    </submittedName>
</protein>